<feature type="compositionally biased region" description="Polar residues" evidence="1">
    <location>
        <begin position="63"/>
        <end position="91"/>
    </location>
</feature>
<evidence type="ECO:0000313" key="2">
    <source>
        <dbReference type="EMBL" id="RDX87151.1"/>
    </source>
</evidence>
<feature type="compositionally biased region" description="Pro residues" evidence="1">
    <location>
        <begin position="36"/>
        <end position="60"/>
    </location>
</feature>
<dbReference type="Proteomes" id="UP000257109">
    <property type="component" value="Unassembled WGS sequence"/>
</dbReference>
<evidence type="ECO:0000313" key="3">
    <source>
        <dbReference type="Proteomes" id="UP000257109"/>
    </source>
</evidence>
<sequence length="106" mass="11686">MGNLFSKNKKRGANDKRGGGRIYTAANTRGLAPSHFPMPRPLLYPTLEPPPPPSPPPRPAEPQSISKKPSFARVSSKQQSSSVMNKKQSANKYALILDNFRTLEQN</sequence>
<dbReference type="AlphaFoldDB" id="A0A371G9F2"/>
<evidence type="ECO:0000256" key="1">
    <source>
        <dbReference type="SAM" id="MobiDB-lite"/>
    </source>
</evidence>
<protein>
    <submittedName>
        <fullName evidence="2">Uncharacterized protein</fullName>
    </submittedName>
</protein>
<gene>
    <name evidence="2" type="ORF">CR513_31414</name>
</gene>
<accession>A0A371G9F2</accession>
<reference evidence="2" key="1">
    <citation type="submission" date="2018-05" db="EMBL/GenBank/DDBJ databases">
        <title>Draft genome of Mucuna pruriens seed.</title>
        <authorList>
            <person name="Nnadi N.E."/>
            <person name="Vos R."/>
            <person name="Hasami M.H."/>
            <person name="Devisetty U.K."/>
            <person name="Aguiy J.C."/>
        </authorList>
    </citation>
    <scope>NUCLEOTIDE SEQUENCE [LARGE SCALE GENOMIC DNA]</scope>
    <source>
        <strain evidence="2">JCA_2017</strain>
    </source>
</reference>
<comment type="caution">
    <text evidence="2">The sequence shown here is derived from an EMBL/GenBank/DDBJ whole genome shotgun (WGS) entry which is preliminary data.</text>
</comment>
<feature type="region of interest" description="Disordered" evidence="1">
    <location>
        <begin position="1"/>
        <end position="91"/>
    </location>
</feature>
<feature type="non-terminal residue" evidence="2">
    <location>
        <position position="1"/>
    </location>
</feature>
<organism evidence="2 3">
    <name type="scientific">Mucuna pruriens</name>
    <name type="common">Velvet bean</name>
    <name type="synonym">Dolichos pruriens</name>
    <dbReference type="NCBI Taxonomy" id="157652"/>
    <lineage>
        <taxon>Eukaryota</taxon>
        <taxon>Viridiplantae</taxon>
        <taxon>Streptophyta</taxon>
        <taxon>Embryophyta</taxon>
        <taxon>Tracheophyta</taxon>
        <taxon>Spermatophyta</taxon>
        <taxon>Magnoliopsida</taxon>
        <taxon>eudicotyledons</taxon>
        <taxon>Gunneridae</taxon>
        <taxon>Pentapetalae</taxon>
        <taxon>rosids</taxon>
        <taxon>fabids</taxon>
        <taxon>Fabales</taxon>
        <taxon>Fabaceae</taxon>
        <taxon>Papilionoideae</taxon>
        <taxon>50 kb inversion clade</taxon>
        <taxon>NPAAA clade</taxon>
        <taxon>indigoferoid/millettioid clade</taxon>
        <taxon>Phaseoleae</taxon>
        <taxon>Mucuna</taxon>
    </lineage>
</organism>
<dbReference type="OrthoDB" id="10565944at2759"/>
<dbReference type="EMBL" id="QJKJ01006315">
    <property type="protein sequence ID" value="RDX87151.1"/>
    <property type="molecule type" value="Genomic_DNA"/>
</dbReference>
<proteinExistence type="predicted"/>
<name>A0A371G9F2_MUCPR</name>
<keyword evidence="3" id="KW-1185">Reference proteome</keyword>